<evidence type="ECO:0000313" key="4">
    <source>
        <dbReference type="Proteomes" id="UP000617531"/>
    </source>
</evidence>
<evidence type="ECO:0008006" key="5">
    <source>
        <dbReference type="Google" id="ProtNLM"/>
    </source>
</evidence>
<organism evidence="3 4">
    <name type="scientific">Pseudolysinimonas yzui</name>
    <dbReference type="NCBI Taxonomy" id="2708254"/>
    <lineage>
        <taxon>Bacteria</taxon>
        <taxon>Bacillati</taxon>
        <taxon>Actinomycetota</taxon>
        <taxon>Actinomycetes</taxon>
        <taxon>Micrococcales</taxon>
        <taxon>Microbacteriaceae</taxon>
        <taxon>Pseudolysinimonas</taxon>
    </lineage>
</organism>
<dbReference type="Pfam" id="PF07905">
    <property type="entry name" value="PucR"/>
    <property type="match status" value="1"/>
</dbReference>
<dbReference type="InterPro" id="IPR051448">
    <property type="entry name" value="CdaR-like_regulators"/>
</dbReference>
<name>A0A8J3GR71_9MICO</name>
<dbReference type="InterPro" id="IPR025736">
    <property type="entry name" value="PucR_C-HTH_dom"/>
</dbReference>
<dbReference type="EMBL" id="BNAI01000003">
    <property type="protein sequence ID" value="GHF17815.1"/>
    <property type="molecule type" value="Genomic_DNA"/>
</dbReference>
<protein>
    <recommendedName>
        <fullName evidence="5">PucR family transcriptional regulator</fullName>
    </recommendedName>
</protein>
<reference evidence="3" key="1">
    <citation type="journal article" date="2014" name="Int. J. Syst. Evol. Microbiol.">
        <title>Complete genome sequence of Corynebacterium casei LMG S-19264T (=DSM 44701T), isolated from a smear-ripened cheese.</title>
        <authorList>
            <consortium name="US DOE Joint Genome Institute (JGI-PGF)"/>
            <person name="Walter F."/>
            <person name="Albersmeier A."/>
            <person name="Kalinowski J."/>
            <person name="Ruckert C."/>
        </authorList>
    </citation>
    <scope>NUCLEOTIDE SEQUENCE</scope>
    <source>
        <strain evidence="3">CGMCC 1.16548</strain>
    </source>
</reference>
<dbReference type="AlphaFoldDB" id="A0A8J3GR71"/>
<gene>
    <name evidence="3" type="ORF">GCM10011600_18340</name>
</gene>
<dbReference type="InterPro" id="IPR042070">
    <property type="entry name" value="PucR_C-HTH_sf"/>
</dbReference>
<dbReference type="Pfam" id="PF13556">
    <property type="entry name" value="HTH_30"/>
    <property type="match status" value="1"/>
</dbReference>
<evidence type="ECO:0000259" key="1">
    <source>
        <dbReference type="Pfam" id="PF07905"/>
    </source>
</evidence>
<comment type="caution">
    <text evidence="3">The sequence shown here is derived from an EMBL/GenBank/DDBJ whole genome shotgun (WGS) entry which is preliminary data.</text>
</comment>
<evidence type="ECO:0000313" key="3">
    <source>
        <dbReference type="EMBL" id="GHF17815.1"/>
    </source>
</evidence>
<sequence>MHDYLTVADLLAMPHLGLELRAGSGGVGASVLWTHTSELEDPGPWMEGGELLIVNGFGIPADAEGQVTYVAQLAQHRLAGLAVSVKAPELTAELLEEADRLDFPVLRVPRQVPFIEISHLVANASVQTTRGRLSRHLRVFETLRYRTSVESNVVEIYSELEDVSGYRLALISPAGLPLLPDWPWVPDGLELEQADLAGGLQVIPGGYILPLVVGNRVTAYLVGMEHLAAKPGGLATLQHVGTLAALDAVDDQRRREALHRQGSALLSSALDGDLAPEELTDRFTVAGLDPAAGIRLLACGIPDDDGGEIMIRDWLSDRGHPHLLRDQGVLFVAVRAEEVDLGAIVGDLGIHVGASQPFHRVEELSRMQRQSLWSLNLARESSDGAVVLAEEQFGIGRWLNPDIEMMRHLADGVLNPIIAHDADHGTELLRTLAVYFQNQGRLRQAAAQLFVHEHTLSYRIKKIEQLTGRQLKNYRDAFELWLAVESRFLINEK</sequence>
<dbReference type="Proteomes" id="UP000617531">
    <property type="component" value="Unassembled WGS sequence"/>
</dbReference>
<keyword evidence="4" id="KW-1185">Reference proteome</keyword>
<dbReference type="InterPro" id="IPR012914">
    <property type="entry name" value="PucR_dom"/>
</dbReference>
<feature type="domain" description="PucR C-terminal helix-turn-helix" evidence="2">
    <location>
        <begin position="428"/>
        <end position="484"/>
    </location>
</feature>
<accession>A0A8J3GR71</accession>
<proteinExistence type="predicted"/>
<dbReference type="Gene3D" id="1.10.10.2840">
    <property type="entry name" value="PucR C-terminal helix-turn-helix domain"/>
    <property type="match status" value="1"/>
</dbReference>
<reference evidence="3" key="2">
    <citation type="submission" date="2020-09" db="EMBL/GenBank/DDBJ databases">
        <authorList>
            <person name="Sun Q."/>
            <person name="Zhou Y."/>
        </authorList>
    </citation>
    <scope>NUCLEOTIDE SEQUENCE</scope>
    <source>
        <strain evidence="3">CGMCC 1.16548</strain>
    </source>
</reference>
<dbReference type="RefSeq" id="WP_191283184.1">
    <property type="nucleotide sequence ID" value="NZ_BNAI01000003.1"/>
</dbReference>
<dbReference type="PANTHER" id="PTHR33744">
    <property type="entry name" value="CARBOHYDRATE DIACID REGULATOR"/>
    <property type="match status" value="1"/>
</dbReference>
<evidence type="ECO:0000259" key="2">
    <source>
        <dbReference type="Pfam" id="PF13556"/>
    </source>
</evidence>
<feature type="domain" description="Purine catabolism PurC-like" evidence="1">
    <location>
        <begin position="9"/>
        <end position="122"/>
    </location>
</feature>